<dbReference type="PROSITE" id="PS51371">
    <property type="entry name" value="CBS"/>
    <property type="match status" value="2"/>
</dbReference>
<gene>
    <name evidence="14" type="ORF">IAQ67_24170</name>
</gene>
<dbReference type="InterPro" id="IPR016169">
    <property type="entry name" value="FAD-bd_PCMH_sub2"/>
</dbReference>
<evidence type="ECO:0000256" key="10">
    <source>
        <dbReference type="PROSITE-ProRule" id="PRU01193"/>
    </source>
</evidence>
<dbReference type="EMBL" id="CP061172">
    <property type="protein sequence ID" value="QNR66850.1"/>
    <property type="molecule type" value="Genomic_DNA"/>
</dbReference>
<accession>A0A7H0Y6Z2</accession>
<name>A0A7H0Y6Z2_9BACL</name>
<dbReference type="InterPro" id="IPR044751">
    <property type="entry name" value="Ion_transp-like_CBS"/>
</dbReference>
<evidence type="ECO:0000256" key="6">
    <source>
        <dbReference type="ARBA" id="ARBA00022989"/>
    </source>
</evidence>
<keyword evidence="8 10" id="KW-0472">Membrane</keyword>
<keyword evidence="5" id="KW-0677">Repeat</keyword>
<proteinExistence type="inferred from homology"/>
<dbReference type="InterPro" id="IPR051676">
    <property type="entry name" value="UPF0053_domain"/>
</dbReference>
<evidence type="ECO:0000256" key="4">
    <source>
        <dbReference type="ARBA" id="ARBA00022692"/>
    </source>
</evidence>
<dbReference type="InterPro" id="IPR046342">
    <property type="entry name" value="CBS_dom_sf"/>
</dbReference>
<feature type="transmembrane region" description="Helical" evidence="11">
    <location>
        <begin position="20"/>
        <end position="44"/>
    </location>
</feature>
<protein>
    <submittedName>
        <fullName evidence="14">HlyC/CorC family transporter</fullName>
    </submittedName>
</protein>
<evidence type="ECO:0000256" key="8">
    <source>
        <dbReference type="ARBA" id="ARBA00023136"/>
    </source>
</evidence>
<evidence type="ECO:0000256" key="2">
    <source>
        <dbReference type="ARBA" id="ARBA00006337"/>
    </source>
</evidence>
<dbReference type="Proteomes" id="UP000516384">
    <property type="component" value="Chromosome"/>
</dbReference>
<dbReference type="PROSITE" id="PS51846">
    <property type="entry name" value="CNNM"/>
    <property type="match status" value="1"/>
</dbReference>
<dbReference type="InterPro" id="IPR005170">
    <property type="entry name" value="Transptr-assoc_dom"/>
</dbReference>
<dbReference type="GO" id="GO:0005886">
    <property type="term" value="C:plasma membrane"/>
    <property type="evidence" value="ECO:0007669"/>
    <property type="project" value="UniProtKB-SubCell"/>
</dbReference>
<keyword evidence="3" id="KW-1003">Cell membrane</keyword>
<dbReference type="InterPro" id="IPR036318">
    <property type="entry name" value="FAD-bd_PCMH-like_sf"/>
</dbReference>
<sequence length="462" mass="52481">MEFLKKLNEKGMSENYMGIGVSLFLFAVLILFSAFFVATEFAIIKIRSSRVDQLVVENRKNALALQKVVNNLDGYLSACQLGITITALGLGWLGEPTVVKLLEPLFQQLNINGDFSHILAFIISFVIVTYLHVVIGELAPKTLAIRKAEAVSLLTSPVIVWFNRIMYPFIWLLNGSANRLVRLFGLQPASEHEEAHSQEEIQIILSESVESGKINNTEYGYVNRIFAFDETVAKEIMVPRTDMVCLFTNRSLQENMLTIHEEQYTRFPVATDSKDQIIGMINTKQLFLEYDRNPELVFDSLIQPILTVPEVIPVNTLLKRMQKEQVHIALLVDEYGGTSGLITIEDILEEIVGEIRDEFDKDERKEIEKLTENSYLMDGKVMLSDLSDLTGLTLDDEDVDTVGGWVYSRVPEPRQGKEFIEEDVKFIIREMGKNRIRRVEIILHHTSPASELEAESDTSSRE</sequence>
<dbReference type="Pfam" id="PF01595">
    <property type="entry name" value="CNNM"/>
    <property type="match status" value="1"/>
</dbReference>
<dbReference type="SMART" id="SM01091">
    <property type="entry name" value="CorC_HlyC"/>
    <property type="match status" value="1"/>
</dbReference>
<feature type="transmembrane region" description="Helical" evidence="11">
    <location>
        <begin position="151"/>
        <end position="173"/>
    </location>
</feature>
<evidence type="ECO:0000256" key="5">
    <source>
        <dbReference type="ARBA" id="ARBA00022737"/>
    </source>
</evidence>
<dbReference type="SUPFAM" id="SSF54631">
    <property type="entry name" value="CBS-domain pair"/>
    <property type="match status" value="1"/>
</dbReference>
<feature type="transmembrane region" description="Helical" evidence="11">
    <location>
        <begin position="75"/>
        <end position="95"/>
    </location>
</feature>
<comment type="subcellular location">
    <subcellularLocation>
        <location evidence="1">Cell membrane</location>
        <topology evidence="1">Multi-pass membrane protein</topology>
    </subcellularLocation>
</comment>
<feature type="domain" description="CNNM transmembrane" evidence="13">
    <location>
        <begin position="15"/>
        <end position="218"/>
    </location>
</feature>
<dbReference type="InterPro" id="IPR002550">
    <property type="entry name" value="CNNM"/>
</dbReference>
<feature type="transmembrane region" description="Helical" evidence="11">
    <location>
        <begin position="115"/>
        <end position="139"/>
    </location>
</feature>
<evidence type="ECO:0000256" key="3">
    <source>
        <dbReference type="ARBA" id="ARBA00022475"/>
    </source>
</evidence>
<dbReference type="PANTHER" id="PTHR43099:SF2">
    <property type="entry name" value="UPF0053 PROTEIN YRKA"/>
    <property type="match status" value="1"/>
</dbReference>
<organism evidence="14 15">
    <name type="scientific">Paenibacillus peoriae</name>
    <dbReference type="NCBI Taxonomy" id="59893"/>
    <lineage>
        <taxon>Bacteria</taxon>
        <taxon>Bacillati</taxon>
        <taxon>Bacillota</taxon>
        <taxon>Bacilli</taxon>
        <taxon>Bacillales</taxon>
        <taxon>Paenibacillaceae</taxon>
        <taxon>Paenibacillus</taxon>
    </lineage>
</organism>
<dbReference type="CDD" id="cd04590">
    <property type="entry name" value="CBS_pair_CorC_HlyC_assoc"/>
    <property type="match status" value="1"/>
</dbReference>
<keyword evidence="6 10" id="KW-1133">Transmembrane helix</keyword>
<dbReference type="GO" id="GO:0050660">
    <property type="term" value="F:flavin adenine dinucleotide binding"/>
    <property type="evidence" value="ECO:0007669"/>
    <property type="project" value="InterPro"/>
</dbReference>
<keyword evidence="7 9" id="KW-0129">CBS domain</keyword>
<evidence type="ECO:0000256" key="7">
    <source>
        <dbReference type="ARBA" id="ARBA00023122"/>
    </source>
</evidence>
<evidence type="ECO:0000313" key="14">
    <source>
        <dbReference type="EMBL" id="QNR66850.1"/>
    </source>
</evidence>
<dbReference type="AlphaFoldDB" id="A0A7H0Y6Z2"/>
<comment type="similarity">
    <text evidence="2">Belongs to the UPF0053 family.</text>
</comment>
<dbReference type="Gene3D" id="3.30.465.10">
    <property type="match status" value="1"/>
</dbReference>
<keyword evidence="4 10" id="KW-0812">Transmembrane</keyword>
<dbReference type="InterPro" id="IPR000644">
    <property type="entry name" value="CBS_dom"/>
</dbReference>
<feature type="domain" description="CBS" evidence="12">
    <location>
        <begin position="237"/>
        <end position="296"/>
    </location>
</feature>
<dbReference type="Gene3D" id="3.10.580.10">
    <property type="entry name" value="CBS-domain"/>
    <property type="match status" value="1"/>
</dbReference>
<dbReference type="PANTHER" id="PTHR43099">
    <property type="entry name" value="UPF0053 PROTEIN YRKA"/>
    <property type="match status" value="1"/>
</dbReference>
<evidence type="ECO:0000256" key="1">
    <source>
        <dbReference type="ARBA" id="ARBA00004651"/>
    </source>
</evidence>
<dbReference type="FunFam" id="3.10.580.10:FF:000002">
    <property type="entry name" value="Magnesium/cobalt efflux protein CorC"/>
    <property type="match status" value="1"/>
</dbReference>
<reference evidence="14 15" key="1">
    <citation type="submission" date="2020-09" db="EMBL/GenBank/DDBJ databases">
        <title>Characterization of Paenibacillus peoriae strain ZF390 with broad-spectrum antimicrobial activity as a potential biocontrol agent.</title>
        <authorList>
            <person name="Li L."/>
            <person name="Zhao Y."/>
            <person name="Li B."/>
            <person name="Xie X."/>
        </authorList>
    </citation>
    <scope>NUCLEOTIDE SEQUENCE [LARGE SCALE GENOMIC DNA]</scope>
    <source>
        <strain evidence="14 15">ZF390</strain>
    </source>
</reference>
<evidence type="ECO:0000259" key="12">
    <source>
        <dbReference type="PROSITE" id="PS51371"/>
    </source>
</evidence>
<evidence type="ECO:0000256" key="11">
    <source>
        <dbReference type="SAM" id="Phobius"/>
    </source>
</evidence>
<dbReference type="Pfam" id="PF00571">
    <property type="entry name" value="CBS"/>
    <property type="match status" value="2"/>
</dbReference>
<evidence type="ECO:0000259" key="13">
    <source>
        <dbReference type="PROSITE" id="PS51846"/>
    </source>
</evidence>
<dbReference type="Pfam" id="PF03471">
    <property type="entry name" value="CorC_HlyC"/>
    <property type="match status" value="1"/>
</dbReference>
<feature type="domain" description="CBS" evidence="12">
    <location>
        <begin position="301"/>
        <end position="358"/>
    </location>
</feature>
<evidence type="ECO:0000256" key="9">
    <source>
        <dbReference type="PROSITE-ProRule" id="PRU00703"/>
    </source>
</evidence>
<dbReference type="SUPFAM" id="SSF56176">
    <property type="entry name" value="FAD-binding/transporter-associated domain-like"/>
    <property type="match status" value="1"/>
</dbReference>
<evidence type="ECO:0000313" key="15">
    <source>
        <dbReference type="Proteomes" id="UP000516384"/>
    </source>
</evidence>